<dbReference type="InterPro" id="IPR032942">
    <property type="entry name" value="BPI/LBP/Plunc"/>
</dbReference>
<dbReference type="InterPro" id="IPR017943">
    <property type="entry name" value="Bactericidal_perm-incr_a/b_dom"/>
</dbReference>
<dbReference type="WBParaSite" id="TCONS_00013010.p1">
    <property type="protein sequence ID" value="TCONS_00013010.p1"/>
    <property type="gene ID" value="XLOC_008798"/>
</dbReference>
<reference evidence="7" key="1">
    <citation type="submission" date="2015-08" db="UniProtKB">
        <authorList>
            <consortium name="WormBaseParasite"/>
        </authorList>
    </citation>
    <scope>IDENTIFICATION</scope>
</reference>
<dbReference type="SUPFAM" id="SSF55394">
    <property type="entry name" value="Bactericidal permeability-increasing protein, BPI"/>
    <property type="match status" value="2"/>
</dbReference>
<dbReference type="STRING" id="6248.A0A0K0E0K1"/>
<dbReference type="InterPro" id="IPR001124">
    <property type="entry name" value="Lipid-bd_serum_glycop_C"/>
</dbReference>
<dbReference type="PANTHER" id="PTHR10504">
    <property type="entry name" value="BACTERICIDAL PERMEABILITY-INCREASING BPI PROTEIN-RELATED"/>
    <property type="match status" value="1"/>
</dbReference>
<keyword evidence="2" id="KW-1015">Disulfide bond</keyword>
<dbReference type="Gene3D" id="3.15.20.10">
    <property type="entry name" value="Bactericidal permeability-increasing protein, domain 2"/>
    <property type="match status" value="1"/>
</dbReference>
<dbReference type="GO" id="GO:0005615">
    <property type="term" value="C:extracellular space"/>
    <property type="evidence" value="ECO:0007669"/>
    <property type="project" value="TreeGrafter"/>
</dbReference>
<dbReference type="InterPro" id="IPR017942">
    <property type="entry name" value="Lipid-bd_serum_glycop_N"/>
</dbReference>
<evidence type="ECO:0000313" key="8">
    <source>
        <dbReference type="WBParaSite" id="TCONS_00013010.p1"/>
    </source>
</evidence>
<evidence type="ECO:0000256" key="2">
    <source>
        <dbReference type="ARBA" id="ARBA00023157"/>
    </source>
</evidence>
<evidence type="ECO:0000259" key="4">
    <source>
        <dbReference type="SMART" id="SM00328"/>
    </source>
</evidence>
<keyword evidence="3" id="KW-0732">Signal</keyword>
<feature type="chain" id="PRO_5005327486" evidence="3">
    <location>
        <begin position="26"/>
        <end position="568"/>
    </location>
</feature>
<feature type="domain" description="Lipid-binding serum glycoprotein N-terminal" evidence="4">
    <location>
        <begin position="50"/>
        <end position="277"/>
    </location>
</feature>
<evidence type="ECO:0000259" key="5">
    <source>
        <dbReference type="SMART" id="SM00329"/>
    </source>
</evidence>
<dbReference type="PANTHER" id="PTHR10504:SF137">
    <property type="entry name" value="BPI FOLD-CONTAINING FAMILY C PROTEIN"/>
    <property type="match status" value="1"/>
</dbReference>
<dbReference type="Pfam" id="PF01273">
    <property type="entry name" value="LBP_BPI_CETP"/>
    <property type="match status" value="1"/>
</dbReference>
<accession>A0A0K0E0K1</accession>
<dbReference type="WBParaSite" id="SSTP_0000301300.1">
    <property type="protein sequence ID" value="SSTP_0000301300.1"/>
    <property type="gene ID" value="SSTP_0000301300"/>
</dbReference>
<evidence type="ECO:0000313" key="6">
    <source>
        <dbReference type="Proteomes" id="UP000035681"/>
    </source>
</evidence>
<evidence type="ECO:0000313" key="7">
    <source>
        <dbReference type="WBParaSite" id="SSTP_0000301300.1"/>
    </source>
</evidence>
<sequence length="568" mass="64294">MNKCKIIKNLYLLIIIFLFVQNVLPQNTDDLISPLLHHNSNPLNPGIFIRLMPTGLAYLREIGMKVVNDEILQLAIPTITEQIDQGQVSISNTYIAKYWAPTDYSLNLSGPDSFTWTLSKMHIRAVGEFEARLNSPLLIPTVPLRGEFETLLGHISLSISVRLLRSPYGSPQVQSTKCASQVGYVDLNVRNTGVITDFFINSFKGFLISHFKPTVEQRMCQMIEKIINIDMNSILSTMPLKIRINENNLDIIGQAFDRTRKSSQKLKLNSHSMKNGSLINFINDLRDKNLVLDYSIMRNPFINHGTITMVGKGEISYKGMGGTPFYPPNINIPQPHGVHMLEFYGTDYVANSMLYHAYRQKYMDLIVGPESNIKLKDLLLTTCQTTFCIGEFLGDLSTQYPGREVEIKFTARKAPILVFVANRARFRLHGRMNMYLRPNTTTQMKTLIIQSDTTMTANVYLQITKSKITGNATVENLDFKLIESKINNVDQSIFQDLGLFGAEFVEKLITEILEIGMVIPSMKGVVLKSPKLSIHKRYVKVQTYFKLDERYAGSLIQGAVKQSLRNVG</sequence>
<protein>
    <submittedName>
        <fullName evidence="7">BPI1 domain-containing protein</fullName>
    </submittedName>
    <submittedName>
        <fullName evidence="8">Lipid-binding serum glycoprotein C-terminal domain-containing protein</fullName>
    </submittedName>
</protein>
<organism evidence="7">
    <name type="scientific">Strongyloides stercoralis</name>
    <name type="common">Threadworm</name>
    <dbReference type="NCBI Taxonomy" id="6248"/>
    <lineage>
        <taxon>Eukaryota</taxon>
        <taxon>Metazoa</taxon>
        <taxon>Ecdysozoa</taxon>
        <taxon>Nematoda</taxon>
        <taxon>Chromadorea</taxon>
        <taxon>Rhabditida</taxon>
        <taxon>Tylenchina</taxon>
        <taxon>Panagrolaimomorpha</taxon>
        <taxon>Strongyloidoidea</taxon>
        <taxon>Strongyloididae</taxon>
        <taxon>Strongyloides</taxon>
    </lineage>
</organism>
<name>A0A0K0E0K1_STRER</name>
<dbReference type="Proteomes" id="UP000035681">
    <property type="component" value="Unplaced"/>
</dbReference>
<keyword evidence="6" id="KW-1185">Reference proteome</keyword>
<evidence type="ECO:0000256" key="3">
    <source>
        <dbReference type="SAM" id="SignalP"/>
    </source>
</evidence>
<dbReference type="SMART" id="SM00328">
    <property type="entry name" value="BPI1"/>
    <property type="match status" value="1"/>
</dbReference>
<dbReference type="Pfam" id="PF02886">
    <property type="entry name" value="LBP_BPI_CETP_C"/>
    <property type="match status" value="1"/>
</dbReference>
<dbReference type="Gene3D" id="3.15.10.10">
    <property type="entry name" value="Bactericidal permeability-increasing protein, domain 1"/>
    <property type="match status" value="1"/>
</dbReference>
<dbReference type="SMART" id="SM00329">
    <property type="entry name" value="BPI2"/>
    <property type="match status" value="1"/>
</dbReference>
<feature type="signal peptide" evidence="3">
    <location>
        <begin position="1"/>
        <end position="25"/>
    </location>
</feature>
<evidence type="ECO:0000256" key="1">
    <source>
        <dbReference type="ARBA" id="ARBA00007292"/>
    </source>
</evidence>
<proteinExistence type="inferred from homology"/>
<feature type="domain" description="Lipid-binding serum glycoprotein C-terminal" evidence="5">
    <location>
        <begin position="335"/>
        <end position="543"/>
    </location>
</feature>
<dbReference type="GO" id="GO:0008289">
    <property type="term" value="F:lipid binding"/>
    <property type="evidence" value="ECO:0007669"/>
    <property type="project" value="InterPro"/>
</dbReference>
<comment type="similarity">
    <text evidence="1">Belongs to the BPI/LBP/Plunc superfamily. BPI/LBP family.</text>
</comment>
<dbReference type="AlphaFoldDB" id="A0A0K0E0K1"/>